<dbReference type="SUPFAM" id="SSF51905">
    <property type="entry name" value="FAD/NAD(P)-binding domain"/>
    <property type="match status" value="1"/>
</dbReference>
<comment type="caution">
    <text evidence="3">The sequence shown here is derived from an EMBL/GenBank/DDBJ whole genome shotgun (WGS) entry which is preliminary data.</text>
</comment>
<dbReference type="SUPFAM" id="SSF54373">
    <property type="entry name" value="FAD-linked reductases, C-terminal domain"/>
    <property type="match status" value="1"/>
</dbReference>
<evidence type="ECO:0000313" key="3">
    <source>
        <dbReference type="EMBL" id="MFD2800211.1"/>
    </source>
</evidence>
<evidence type="ECO:0000256" key="1">
    <source>
        <dbReference type="ARBA" id="ARBA00023002"/>
    </source>
</evidence>
<dbReference type="InterPro" id="IPR006076">
    <property type="entry name" value="FAD-dep_OxRdtase"/>
</dbReference>
<gene>
    <name evidence="3" type="ORF">ACFS2C_12485</name>
</gene>
<evidence type="ECO:0000313" key="4">
    <source>
        <dbReference type="Proteomes" id="UP001597478"/>
    </source>
</evidence>
<dbReference type="Proteomes" id="UP001597478">
    <property type="component" value="Unassembled WGS sequence"/>
</dbReference>
<protein>
    <submittedName>
        <fullName evidence="3">NAD(P)/FAD-dependent oxidoreductase</fullName>
        <ecNumber evidence="3">1.-.-.-</ecNumber>
    </submittedName>
</protein>
<keyword evidence="4" id="KW-1185">Reference proteome</keyword>
<dbReference type="EC" id="1.-.-.-" evidence="3"/>
<dbReference type="EMBL" id="JBHUOF010000013">
    <property type="protein sequence ID" value="MFD2800211.1"/>
    <property type="molecule type" value="Genomic_DNA"/>
</dbReference>
<dbReference type="GO" id="GO:0016491">
    <property type="term" value="F:oxidoreductase activity"/>
    <property type="evidence" value="ECO:0007669"/>
    <property type="project" value="UniProtKB-KW"/>
</dbReference>
<keyword evidence="1 3" id="KW-0560">Oxidoreductase</keyword>
<accession>A0ABW5WAG1</accession>
<dbReference type="Gene3D" id="3.50.50.60">
    <property type="entry name" value="FAD/NAD(P)-binding domain"/>
    <property type="match status" value="2"/>
</dbReference>
<sequence length="414" mass="43973">MTDAYRPPGHVVVVGAGIVGLSTAHFLRRHDVAVTVLERRQVASGASWGNAGWLSPALAVPLPEPATLRAGLSGFMTPSAPLYVPPDPRLVPFLTSLARHSTRRHWQASLAALTPLNRAALDAHAALAAEGVTSEPMEPCLIATRAPEQRESIVDELRHVHAAGQPVEFELLDGAAAREAVPLLSEEVGYALQVHGQRYIDPGRYVGALGAAVRRAGVRIEEGAEVRSVHDTGTGVELRMRAGDAVRADAVVLAPGASLDRLARPFGVHRRVQAGRGYSFSVVPERMPPGPVYFPAEKVVFTPLGERLRVSGMMEFRPADAPLSRSRIASIVHAARPLVRGIDWASRADEWVGARPCTADGLPLIGPTLSPRVHVAGGHGMWGVTQGPATGLLLAETIATGVPRPELAALHPLR</sequence>
<name>A0ABW5WAG1_9PSEU</name>
<evidence type="ECO:0000259" key="2">
    <source>
        <dbReference type="Pfam" id="PF01266"/>
    </source>
</evidence>
<reference evidence="4" key="1">
    <citation type="journal article" date="2019" name="Int. J. Syst. Evol. Microbiol.">
        <title>The Global Catalogue of Microorganisms (GCM) 10K type strain sequencing project: providing services to taxonomists for standard genome sequencing and annotation.</title>
        <authorList>
            <consortium name="The Broad Institute Genomics Platform"/>
            <consortium name="The Broad Institute Genome Sequencing Center for Infectious Disease"/>
            <person name="Wu L."/>
            <person name="Ma J."/>
        </authorList>
    </citation>
    <scope>NUCLEOTIDE SEQUENCE [LARGE SCALE GENOMIC DNA]</scope>
    <source>
        <strain evidence="4">IBRC-M 10906</strain>
    </source>
</reference>
<organism evidence="3 4">
    <name type="scientific">Prauserella oleivorans</name>
    <dbReference type="NCBI Taxonomy" id="1478153"/>
    <lineage>
        <taxon>Bacteria</taxon>
        <taxon>Bacillati</taxon>
        <taxon>Actinomycetota</taxon>
        <taxon>Actinomycetes</taxon>
        <taxon>Pseudonocardiales</taxon>
        <taxon>Pseudonocardiaceae</taxon>
        <taxon>Prauserella</taxon>
    </lineage>
</organism>
<dbReference type="PANTHER" id="PTHR13847">
    <property type="entry name" value="SARCOSINE DEHYDROGENASE-RELATED"/>
    <property type="match status" value="1"/>
</dbReference>
<dbReference type="Pfam" id="PF01266">
    <property type="entry name" value="DAO"/>
    <property type="match status" value="1"/>
</dbReference>
<feature type="domain" description="FAD dependent oxidoreductase" evidence="2">
    <location>
        <begin position="10"/>
        <end position="396"/>
    </location>
</feature>
<dbReference type="RefSeq" id="WP_377385235.1">
    <property type="nucleotide sequence ID" value="NZ_JBHSAN010000004.1"/>
</dbReference>
<proteinExistence type="predicted"/>
<dbReference type="InterPro" id="IPR036188">
    <property type="entry name" value="FAD/NAD-bd_sf"/>
</dbReference>
<dbReference type="Gene3D" id="3.30.9.10">
    <property type="entry name" value="D-Amino Acid Oxidase, subunit A, domain 2"/>
    <property type="match status" value="1"/>
</dbReference>
<dbReference type="PANTHER" id="PTHR13847:SF289">
    <property type="entry name" value="GLYCINE OXIDASE"/>
    <property type="match status" value="1"/>
</dbReference>